<dbReference type="InterPro" id="IPR052698">
    <property type="entry name" value="MoCofactor_Util/Proc"/>
</dbReference>
<dbReference type="OrthoDB" id="9773039at2"/>
<feature type="domain" description="XdhC- CoxI" evidence="1">
    <location>
        <begin position="11"/>
        <end position="78"/>
    </location>
</feature>
<comment type="caution">
    <text evidence="3">The sequence shown here is derived from an EMBL/GenBank/DDBJ whole genome shotgun (WGS) entry which is preliminary data.</text>
</comment>
<dbReference type="PANTHER" id="PTHR30388">
    <property type="entry name" value="ALDEHYDE OXIDOREDUCTASE MOLYBDENUM COFACTOR ASSEMBLY PROTEIN"/>
    <property type="match status" value="1"/>
</dbReference>
<feature type="domain" description="XdhC Rossmann" evidence="2">
    <location>
        <begin position="192"/>
        <end position="335"/>
    </location>
</feature>
<sequence>MVEILHGLQNCWANKERAALATIVEVKGAAYRREGARCLICESGSMIGTLSGGCVEGDLVEHARQVIEQGESREIRYDFGGEGDLLWGLGVGCNGAVTVWLQPFDPVRFPDQAQQIVQAFAQRVSCTEAYTAGIVLESDDPIGTPVGSHRVLERQGDSSRRWFRDRCGLVYDRRNGAAVKWFAETVTPRTRLVIYGAGSGAVPLIAGARKLQWHVTLIDHREEHLKQDLFSQADERVLILRDEYSEYSINLESYAVVMTHNYELDRKLIESLLPGDIAYLGVLGSRDRIVRILHDIRLSGKEWNEDWLTKLHAPIGLDIGADSPEEIALSILSELLCRKNGRSGQSLKLREEPMHERYSAVEPLMHEWVPKQGSFLNERYPAGQYSVSGRLHPIRLALVNE</sequence>
<dbReference type="InterPro" id="IPR027051">
    <property type="entry name" value="XdhC_Rossmann_dom"/>
</dbReference>
<dbReference type="Pfam" id="PF02625">
    <property type="entry name" value="XdhC_CoxI"/>
    <property type="match status" value="1"/>
</dbReference>
<dbReference type="Gene3D" id="3.40.50.720">
    <property type="entry name" value="NAD(P)-binding Rossmann-like Domain"/>
    <property type="match status" value="1"/>
</dbReference>
<protein>
    <submittedName>
        <fullName evidence="3">XdhC family protein</fullName>
    </submittedName>
</protein>
<gene>
    <name evidence="3" type="ORF">CBW46_011390</name>
</gene>
<evidence type="ECO:0000313" key="3">
    <source>
        <dbReference type="EMBL" id="PZE20759.1"/>
    </source>
</evidence>
<keyword evidence="4" id="KW-1185">Reference proteome</keyword>
<name>A0A2W1N870_PAEXE</name>
<evidence type="ECO:0000259" key="1">
    <source>
        <dbReference type="Pfam" id="PF02625"/>
    </source>
</evidence>
<evidence type="ECO:0000313" key="4">
    <source>
        <dbReference type="Proteomes" id="UP000214746"/>
    </source>
</evidence>
<reference evidence="3" key="1">
    <citation type="submission" date="2018-06" db="EMBL/GenBank/DDBJ databases">
        <title>Paenibacillus xerothermodurans sp. nov. an extremely dry heat resistant spore forming bacterium isolated from the soil of Cape Canaveral, Florida.</title>
        <authorList>
            <person name="Seuylemezian A."/>
            <person name="Kaur N."/>
            <person name="Patil P."/>
            <person name="Patil P."/>
            <person name="Mayilraj S."/>
            <person name="Vaishampayan P."/>
        </authorList>
    </citation>
    <scope>NUCLEOTIDE SEQUENCE [LARGE SCALE GENOMIC DNA]</scope>
    <source>
        <strain evidence="3">ATCC 27380</strain>
    </source>
</reference>
<evidence type="ECO:0000259" key="2">
    <source>
        <dbReference type="Pfam" id="PF13478"/>
    </source>
</evidence>
<dbReference type="Proteomes" id="UP000214746">
    <property type="component" value="Unassembled WGS sequence"/>
</dbReference>
<dbReference type="AlphaFoldDB" id="A0A2W1N870"/>
<dbReference type="RefSeq" id="WP_089200131.1">
    <property type="nucleotide sequence ID" value="NZ_NHRJ02000005.1"/>
</dbReference>
<accession>A0A2W1N870</accession>
<dbReference type="Pfam" id="PF13478">
    <property type="entry name" value="XdhC_C"/>
    <property type="match status" value="1"/>
</dbReference>
<dbReference type="PANTHER" id="PTHR30388:SF6">
    <property type="entry name" value="XANTHINE DEHYDROGENASE SUBUNIT A-RELATED"/>
    <property type="match status" value="1"/>
</dbReference>
<dbReference type="EMBL" id="NHRJ02000005">
    <property type="protein sequence ID" value="PZE20759.1"/>
    <property type="molecule type" value="Genomic_DNA"/>
</dbReference>
<dbReference type="InterPro" id="IPR003777">
    <property type="entry name" value="XdhC_CoxI"/>
</dbReference>
<organism evidence="3 4">
    <name type="scientific">Paenibacillus xerothermodurans</name>
    <dbReference type="NCBI Taxonomy" id="1977292"/>
    <lineage>
        <taxon>Bacteria</taxon>
        <taxon>Bacillati</taxon>
        <taxon>Bacillota</taxon>
        <taxon>Bacilli</taxon>
        <taxon>Bacillales</taxon>
        <taxon>Paenibacillaceae</taxon>
        <taxon>Paenibacillus</taxon>
    </lineage>
</organism>
<proteinExistence type="predicted"/>